<organism evidence="3 4">
    <name type="scientific">Streptomyces cinnamoneus</name>
    <name type="common">Streptoverticillium cinnamoneum</name>
    <dbReference type="NCBI Taxonomy" id="53446"/>
    <lineage>
        <taxon>Bacteria</taxon>
        <taxon>Bacillati</taxon>
        <taxon>Actinomycetota</taxon>
        <taxon>Actinomycetes</taxon>
        <taxon>Kitasatosporales</taxon>
        <taxon>Streptomycetaceae</taxon>
        <taxon>Streptomyces</taxon>
        <taxon>Streptomyces cinnamoneus group</taxon>
    </lineage>
</organism>
<dbReference type="Pfam" id="PF02624">
    <property type="entry name" value="YcaO"/>
    <property type="match status" value="1"/>
</dbReference>
<accession>A0A2G1XMK8</accession>
<dbReference type="RefSeq" id="WP_099198218.1">
    <property type="nucleotide sequence ID" value="NZ_NHZO01000081.1"/>
</dbReference>
<feature type="region of interest" description="Disordered" evidence="1">
    <location>
        <begin position="1"/>
        <end position="20"/>
    </location>
</feature>
<name>A0A2G1XMK8_STRCJ</name>
<dbReference type="Proteomes" id="UP000222531">
    <property type="component" value="Unassembled WGS sequence"/>
</dbReference>
<dbReference type="Gene3D" id="3.30.40.250">
    <property type="match status" value="1"/>
</dbReference>
<feature type="domain" description="YcaO" evidence="2">
    <location>
        <begin position="258"/>
        <end position="664"/>
    </location>
</feature>
<evidence type="ECO:0000313" key="3">
    <source>
        <dbReference type="EMBL" id="PHQ52440.1"/>
    </source>
</evidence>
<keyword evidence="4" id="KW-1185">Reference proteome</keyword>
<reference evidence="3 4" key="1">
    <citation type="journal article" date="2017" name="Biochemistry">
        <title>Identification of the Biosynthetic Pathway for the Antibiotic Bicyclomycin.</title>
        <authorList>
            <person name="Patteson J."/>
            <person name="Cai W."/>
            <person name="Johnson R.A."/>
            <person name="Santa Maria K."/>
            <person name="Li B."/>
        </authorList>
    </citation>
    <scope>NUCLEOTIDE SEQUENCE [LARGE SCALE GENOMIC DNA]</scope>
    <source>
        <strain evidence="3 4">ATCC 21532</strain>
    </source>
</reference>
<dbReference type="PANTHER" id="PTHR37809:SF1">
    <property type="entry name" value="RIBOSOMAL PROTEIN S12 METHYLTHIOTRANSFERASE ACCESSORY FACTOR YCAO"/>
    <property type="match status" value="1"/>
</dbReference>
<dbReference type="AlphaFoldDB" id="A0A2G1XMK8"/>
<dbReference type="EMBL" id="NHZO01000081">
    <property type="protein sequence ID" value="PHQ52440.1"/>
    <property type="molecule type" value="Genomic_DNA"/>
</dbReference>
<dbReference type="Gene3D" id="3.30.1330.230">
    <property type="match status" value="1"/>
</dbReference>
<dbReference type="OrthoDB" id="2379922at2"/>
<gene>
    <name evidence="3" type="ORF">BLA24_06550</name>
</gene>
<evidence type="ECO:0000313" key="4">
    <source>
        <dbReference type="Proteomes" id="UP000222531"/>
    </source>
</evidence>
<evidence type="ECO:0000259" key="2">
    <source>
        <dbReference type="PROSITE" id="PS51664"/>
    </source>
</evidence>
<evidence type="ECO:0000256" key="1">
    <source>
        <dbReference type="SAM" id="MobiDB-lite"/>
    </source>
</evidence>
<dbReference type="PANTHER" id="PTHR37809">
    <property type="entry name" value="RIBOSOMAL PROTEIN S12 METHYLTHIOTRANSFERASE ACCESSORY FACTOR YCAO"/>
    <property type="match status" value="1"/>
</dbReference>
<sequence length="664" mass="70950">MTLTDPGPATAAPTAPGALLAPGVPADWPWPPACGDELVTVAGAFDEEWETAAHCRAVAEGRPWLSVRITAAEILVGPLWTPTAAVGCSGCAETRALAAVSDPLFFVTDRTLRTPASARGGNGAPPLLRTLLAAYGELLRTEPLAPGELLALSTDRGVRRHRVHRSIDCTVCGDPAPTPQDAETLPPVPPEPVALCSRPSSAAVPTRGDDGPDLRREAMRENLVDHRFGPVTQMFRDDNAPFAMTGAVLGGARFPGFGRGCSFDATEPVAVLEAYERFGGYPHQASLVRGRSHRELGDLALDPDRLGRYTERQLASPISRVLARTADTPMDWAWGHRLAGGEPLLVPADVAFYQYGYPEPGGRPDMAFQRARRPDSGGRASTRANYFLESSSGCALGGSREEAALHSLFELAERDAILMAWHAQQPLAHLDHAEVRADPEARHLMDLIEAADYDIHLLVTTSDLALPSVWALAVHRRRALPASFTAAGAGPDPMTAVRAGLWEISQLVGHGLNWDPDDVAPMLDDPWKVDMLVDHHRLYGFPETLPRVEKVLGGPRLTLAEAFPGWPGVFAEAAAGDVRGALEFMAGHFAAAGLDEIVIVDQTTREHADLGLASVKAVVPGIVAMSFGHAQQRLAGLPRFATRTAGAGVPCDEELLPLDPHPFP</sequence>
<proteinExistence type="predicted"/>
<dbReference type="InterPro" id="IPR003776">
    <property type="entry name" value="YcaO-like_dom"/>
</dbReference>
<dbReference type="Gene3D" id="3.40.50.720">
    <property type="entry name" value="NAD(P)-binding Rossmann-like Domain"/>
    <property type="match status" value="1"/>
</dbReference>
<dbReference type="NCBIfam" id="TIGR03882">
    <property type="entry name" value="cyclo_dehyd_2"/>
    <property type="match status" value="1"/>
</dbReference>
<protein>
    <recommendedName>
        <fullName evidence="2">YcaO domain-containing protein</fullName>
    </recommendedName>
</protein>
<dbReference type="InterPro" id="IPR022291">
    <property type="entry name" value="Bacteriocin_synth_cyclodeHase"/>
</dbReference>
<comment type="caution">
    <text evidence="3">The sequence shown here is derived from an EMBL/GenBank/DDBJ whole genome shotgun (WGS) entry which is preliminary data.</text>
</comment>
<dbReference type="PROSITE" id="PS51664">
    <property type="entry name" value="YCAO"/>
    <property type="match status" value="1"/>
</dbReference>